<feature type="transmembrane region" description="Helical" evidence="1">
    <location>
        <begin position="161"/>
        <end position="179"/>
    </location>
</feature>
<dbReference type="EMBL" id="MN740489">
    <property type="protein sequence ID" value="QHU29435.1"/>
    <property type="molecule type" value="Genomic_DNA"/>
</dbReference>
<accession>A0A6C0LHE5</accession>
<keyword evidence="1" id="KW-1133">Transmembrane helix</keyword>
<evidence type="ECO:0000256" key="1">
    <source>
        <dbReference type="SAM" id="Phobius"/>
    </source>
</evidence>
<organism evidence="2">
    <name type="scientific">viral metagenome</name>
    <dbReference type="NCBI Taxonomy" id="1070528"/>
    <lineage>
        <taxon>unclassified sequences</taxon>
        <taxon>metagenomes</taxon>
        <taxon>organismal metagenomes</taxon>
    </lineage>
</organism>
<reference evidence="2" key="1">
    <citation type="journal article" date="2020" name="Nature">
        <title>Giant virus diversity and host interactions through global metagenomics.</title>
        <authorList>
            <person name="Schulz F."/>
            <person name="Roux S."/>
            <person name="Paez-Espino D."/>
            <person name="Jungbluth S."/>
            <person name="Walsh D.A."/>
            <person name="Denef V.J."/>
            <person name="McMahon K.D."/>
            <person name="Konstantinidis K.T."/>
            <person name="Eloe-Fadrosh E.A."/>
            <person name="Kyrpides N.C."/>
            <person name="Woyke T."/>
        </authorList>
    </citation>
    <scope>NUCLEOTIDE SEQUENCE</scope>
    <source>
        <strain evidence="2">GVMAG-M-3300027804-48</strain>
    </source>
</reference>
<dbReference type="AlphaFoldDB" id="A0A6C0LHE5"/>
<name>A0A6C0LHE5_9ZZZZ</name>
<proteinExistence type="predicted"/>
<sequence>MDNIDEILNKTIFEYLEEQFKYKYEIKNHKIKDILVSYNTINRKFDIFNCNKGQKLELFKKELHNFNDINHIIAEYYKCHNLNMQLSSSLLLPLPLELQQIIINNKIKSYDNILKNVISRIEIQEEKTKDNILHYILSKLGNQDYIIKNLNEKMKNHKRNYYMSICIMTAILYFNVKYFNDFLNVFIG</sequence>
<protein>
    <submittedName>
        <fullName evidence="2">Uncharacterized protein</fullName>
    </submittedName>
</protein>
<keyword evidence="1" id="KW-0472">Membrane</keyword>
<keyword evidence="1" id="KW-0812">Transmembrane</keyword>
<evidence type="ECO:0000313" key="2">
    <source>
        <dbReference type="EMBL" id="QHU29435.1"/>
    </source>
</evidence>